<name>A0A7J4TLN0_9EURY</name>
<sequence>MESTFFNAKFSHIVAFDHFKFEFNPENIKALKSSTIYDKIPSVKRKKLNDKIYSKKFVENYPELLNVSLEINVQDYITQINEKGESLSLEECADVFELCEDSLSPNVLITICFDLIGVSSARFDFEITKPLKTTALINYANITACFVDTALFSEIKNLMNLIPKVVNKEIKNDVHDTYSVIYSTDSDIDLAACRDEISGIVSLNDAYIHFSKDMIKKKMKNAFSHYENTLIITGYSATFMMFKDLKRFTKKPKRYINELITAVEMYHRQRYLLKTLDIYLDKLIRDLKENKGKFDTNSLKSKMNEIKKTQIDIQSKLEIYRNTRLSIKASYIMFFDVLNEIFHLDKHYKFVLEKLDVNKSIYESLNEERRSTWMENIQVIIIILGIATVFATFSPLIFGSDVNVGEWVIIMLFLLVLGLLLTLYIYRKRINQFIR</sequence>
<comment type="caution">
    <text evidence="2">The sequence shown here is derived from an EMBL/GenBank/DDBJ whole genome shotgun (WGS) entry which is preliminary data.</text>
</comment>
<keyword evidence="1" id="KW-1133">Transmembrane helix</keyword>
<accession>A0A7J4TLN0</accession>
<protein>
    <submittedName>
        <fullName evidence="2">Uncharacterized protein</fullName>
    </submittedName>
</protein>
<reference evidence="3" key="1">
    <citation type="journal article" date="2020" name="bioRxiv">
        <title>A rank-normalized archaeal taxonomy based on genome phylogeny resolves widespread incomplete and uneven classifications.</title>
        <authorList>
            <person name="Rinke C."/>
            <person name="Chuvochina M."/>
            <person name="Mussig A.J."/>
            <person name="Chaumeil P.-A."/>
            <person name="Waite D.W."/>
            <person name="Whitman W.B."/>
            <person name="Parks D.H."/>
            <person name="Hugenholtz P."/>
        </authorList>
    </citation>
    <scope>NUCLEOTIDE SEQUENCE [LARGE SCALE GENOMIC DNA]</scope>
</reference>
<evidence type="ECO:0000313" key="3">
    <source>
        <dbReference type="Proteomes" id="UP000586031"/>
    </source>
</evidence>
<feature type="transmembrane region" description="Helical" evidence="1">
    <location>
        <begin position="379"/>
        <end position="398"/>
    </location>
</feature>
<proteinExistence type="predicted"/>
<feature type="transmembrane region" description="Helical" evidence="1">
    <location>
        <begin position="404"/>
        <end position="426"/>
    </location>
</feature>
<evidence type="ECO:0000256" key="1">
    <source>
        <dbReference type="SAM" id="Phobius"/>
    </source>
</evidence>
<gene>
    <name evidence="2" type="ORF">HA271_06280</name>
</gene>
<dbReference type="EMBL" id="DUHE01000174">
    <property type="protein sequence ID" value="HII84433.1"/>
    <property type="molecule type" value="Genomic_DNA"/>
</dbReference>
<evidence type="ECO:0000313" key="2">
    <source>
        <dbReference type="EMBL" id="HII84433.1"/>
    </source>
</evidence>
<keyword evidence="1" id="KW-0472">Membrane</keyword>
<keyword evidence="1" id="KW-0812">Transmembrane</keyword>
<dbReference type="Proteomes" id="UP000586031">
    <property type="component" value="Unassembled WGS sequence"/>
</dbReference>
<organism evidence="2 3">
    <name type="scientific">Methanobacterium subterraneum</name>
    <dbReference type="NCBI Taxonomy" id="59277"/>
    <lineage>
        <taxon>Archaea</taxon>
        <taxon>Methanobacteriati</taxon>
        <taxon>Methanobacteriota</taxon>
        <taxon>Methanomada group</taxon>
        <taxon>Methanobacteria</taxon>
        <taxon>Methanobacteriales</taxon>
        <taxon>Methanobacteriaceae</taxon>
        <taxon>Methanobacterium</taxon>
    </lineage>
</organism>
<dbReference type="AlphaFoldDB" id="A0A7J4TLN0"/>
<feature type="transmembrane region" description="Helical" evidence="1">
    <location>
        <begin position="223"/>
        <end position="242"/>
    </location>
</feature>